<dbReference type="AlphaFoldDB" id="A0A849K423"/>
<evidence type="ECO:0000259" key="2">
    <source>
        <dbReference type="PROSITE" id="PS51819"/>
    </source>
</evidence>
<keyword evidence="4" id="KW-1185">Reference proteome</keyword>
<comment type="caution">
    <text evidence="3">The sequence shown here is derived from an EMBL/GenBank/DDBJ whole genome shotgun (WGS) entry which is preliminary data.</text>
</comment>
<dbReference type="PROSITE" id="PS51819">
    <property type="entry name" value="VOC"/>
    <property type="match status" value="1"/>
</dbReference>
<dbReference type="RefSeq" id="WP_171556767.1">
    <property type="nucleotide sequence ID" value="NZ_JABFCS010000001.1"/>
</dbReference>
<dbReference type="InterPro" id="IPR037523">
    <property type="entry name" value="VOC_core"/>
</dbReference>
<protein>
    <submittedName>
        <fullName evidence="3">VOC family protein</fullName>
    </submittedName>
</protein>
<dbReference type="InterPro" id="IPR029068">
    <property type="entry name" value="Glyas_Bleomycin-R_OHBP_Dase"/>
</dbReference>
<reference evidence="3 4" key="1">
    <citation type="submission" date="2020-05" db="EMBL/GenBank/DDBJ databases">
        <authorList>
            <person name="Khan S.A."/>
            <person name="Jeon C.O."/>
            <person name="Chun B.H."/>
        </authorList>
    </citation>
    <scope>NUCLEOTIDE SEQUENCE [LARGE SCALE GENOMIC DNA]</scope>
    <source>
        <strain evidence="3 4">B156</strain>
    </source>
</reference>
<evidence type="ECO:0000256" key="1">
    <source>
        <dbReference type="SAM" id="MobiDB-lite"/>
    </source>
</evidence>
<evidence type="ECO:0000313" key="3">
    <source>
        <dbReference type="EMBL" id="NNU42400.1"/>
    </source>
</evidence>
<dbReference type="SUPFAM" id="SSF54593">
    <property type="entry name" value="Glyoxalase/Bleomycin resistance protein/Dihydroxybiphenyl dioxygenase"/>
    <property type="match status" value="1"/>
</dbReference>
<feature type="domain" description="VOC" evidence="2">
    <location>
        <begin position="1"/>
        <end position="124"/>
    </location>
</feature>
<dbReference type="Proteomes" id="UP000552954">
    <property type="component" value="Unassembled WGS sequence"/>
</dbReference>
<reference evidence="3 4" key="2">
    <citation type="submission" date="2020-06" db="EMBL/GenBank/DDBJ databases">
        <title>Ramlibacter rhizophilus sp. nov., isolated from rhizosphere soil of national flower Mugunghwa from South Korea.</title>
        <authorList>
            <person name="Zheng-Fei Y."/>
            <person name="Huan T."/>
        </authorList>
    </citation>
    <scope>NUCLEOTIDE SEQUENCE [LARGE SCALE GENOMIC DNA]</scope>
    <source>
        <strain evidence="3 4">B156</strain>
    </source>
</reference>
<dbReference type="EMBL" id="JABFCS010000001">
    <property type="protein sequence ID" value="NNU42400.1"/>
    <property type="molecule type" value="Genomic_DNA"/>
</dbReference>
<accession>A0A849K423</accession>
<evidence type="ECO:0000313" key="4">
    <source>
        <dbReference type="Proteomes" id="UP000552954"/>
    </source>
</evidence>
<dbReference type="Pfam" id="PF18029">
    <property type="entry name" value="Glyoxalase_6"/>
    <property type="match status" value="1"/>
</dbReference>
<gene>
    <name evidence="3" type="ORF">HK415_03345</name>
</gene>
<dbReference type="Gene3D" id="3.10.180.10">
    <property type="entry name" value="2,3-Dihydroxybiphenyl 1,2-Dioxygenase, domain 1"/>
    <property type="match status" value="1"/>
</dbReference>
<proteinExistence type="predicted"/>
<sequence>MDMLVNIDVPDLAGAEAFYCNAFGLRPGRRFGEAALELTGGSVTLYLLVKEEGSAPTPQGAGVRSYSRHWSPVHLDFVVADIGAATQKVLAAGAVVEAPVKIARWGKLAPFADPFGHGFCLIEFLGRGYDEIADPETTTPDASNDDDLQERSEQA</sequence>
<feature type="region of interest" description="Disordered" evidence="1">
    <location>
        <begin position="133"/>
        <end position="155"/>
    </location>
</feature>
<name>A0A849K423_9BURK</name>
<organism evidence="3 4">
    <name type="scientific">Ramlibacter montanisoli</name>
    <dbReference type="NCBI Taxonomy" id="2732512"/>
    <lineage>
        <taxon>Bacteria</taxon>
        <taxon>Pseudomonadati</taxon>
        <taxon>Pseudomonadota</taxon>
        <taxon>Betaproteobacteria</taxon>
        <taxon>Burkholderiales</taxon>
        <taxon>Comamonadaceae</taxon>
        <taxon>Ramlibacter</taxon>
    </lineage>
</organism>
<dbReference type="InterPro" id="IPR041581">
    <property type="entry name" value="Glyoxalase_6"/>
</dbReference>